<name>A0A2S4WI66_9BASI</name>
<accession>A0A2S4WI66</accession>
<dbReference type="VEuPathDB" id="FungiDB:PSHT_02377"/>
<dbReference type="Proteomes" id="UP000238274">
    <property type="component" value="Unassembled WGS sequence"/>
</dbReference>
<keyword evidence="2" id="KW-1185">Reference proteome</keyword>
<gene>
    <name evidence="1" type="ORF">PSHT_02377</name>
</gene>
<comment type="caution">
    <text evidence="1">The sequence shown here is derived from an EMBL/GenBank/DDBJ whole genome shotgun (WGS) entry which is preliminary data.</text>
</comment>
<reference evidence="2" key="3">
    <citation type="journal article" date="2018" name="Mol. Plant Microbe Interact.">
        <title>Genome sequence resources for the wheat stripe rust pathogen (Puccinia striiformis f. sp. tritici) and the barley stripe rust pathogen (Puccinia striiformis f. sp. hordei).</title>
        <authorList>
            <person name="Xia C."/>
            <person name="Wang M."/>
            <person name="Yin C."/>
            <person name="Cornejo O.E."/>
            <person name="Hulbert S.H."/>
            <person name="Chen X."/>
        </authorList>
    </citation>
    <scope>NUCLEOTIDE SEQUENCE [LARGE SCALE GENOMIC DNA]</scope>
    <source>
        <strain evidence="2">93TX-2</strain>
    </source>
</reference>
<proteinExistence type="predicted"/>
<dbReference type="AlphaFoldDB" id="A0A2S4WI66"/>
<evidence type="ECO:0000313" key="2">
    <source>
        <dbReference type="Proteomes" id="UP000238274"/>
    </source>
</evidence>
<reference evidence="1 2" key="1">
    <citation type="submission" date="2017-12" db="EMBL/GenBank/DDBJ databases">
        <title>Gene loss provides genomic basis for host adaptation in cereal stripe rust fungi.</title>
        <authorList>
            <person name="Xia C."/>
        </authorList>
    </citation>
    <scope>NUCLEOTIDE SEQUENCE [LARGE SCALE GENOMIC DNA]</scope>
    <source>
        <strain evidence="1 2">93TX-2</strain>
    </source>
</reference>
<organism evidence="1 2">
    <name type="scientific">Puccinia striiformis</name>
    <dbReference type="NCBI Taxonomy" id="27350"/>
    <lineage>
        <taxon>Eukaryota</taxon>
        <taxon>Fungi</taxon>
        <taxon>Dikarya</taxon>
        <taxon>Basidiomycota</taxon>
        <taxon>Pucciniomycotina</taxon>
        <taxon>Pucciniomycetes</taxon>
        <taxon>Pucciniales</taxon>
        <taxon>Pucciniaceae</taxon>
        <taxon>Puccinia</taxon>
    </lineage>
</organism>
<dbReference type="EMBL" id="PKSM01000020">
    <property type="protein sequence ID" value="POW21454.1"/>
    <property type="molecule type" value="Genomic_DNA"/>
</dbReference>
<dbReference type="VEuPathDB" id="FungiDB:PSTT_09929"/>
<protein>
    <submittedName>
        <fullName evidence="1">Uncharacterized protein</fullName>
    </submittedName>
</protein>
<evidence type="ECO:0000313" key="1">
    <source>
        <dbReference type="EMBL" id="POW21454.1"/>
    </source>
</evidence>
<sequence length="112" mass="12306">MMIHFLHHHFLHHHITMRFANPTTLLVVLLAGALNLISVDGARIFPCPSAKPHGYCGEVKDNLLIWHAFPEGGGNSCGMTSGIPYCCAMTNAYSNPSPTYYDLIISEYCAQA</sequence>
<reference evidence="2" key="2">
    <citation type="journal article" date="2018" name="BMC Genomics">
        <title>Genomic insights into host adaptation between the wheat stripe rust pathogen (Puccinia striiformis f. sp. tritici) and the barley stripe rust pathogen (Puccinia striiformis f. sp. hordei).</title>
        <authorList>
            <person name="Xia C."/>
            <person name="Wang M."/>
            <person name="Yin C."/>
            <person name="Cornejo O.E."/>
            <person name="Hulbert S.H."/>
            <person name="Chen X."/>
        </authorList>
    </citation>
    <scope>NUCLEOTIDE SEQUENCE [LARGE SCALE GENOMIC DNA]</scope>
    <source>
        <strain evidence="2">93TX-2</strain>
    </source>
</reference>